<comment type="caution">
    <text evidence="1">The sequence shown here is derived from an EMBL/GenBank/DDBJ whole genome shotgun (WGS) entry which is preliminary data.</text>
</comment>
<evidence type="ECO:0000313" key="2">
    <source>
        <dbReference type="Proteomes" id="UP000187283"/>
    </source>
</evidence>
<dbReference type="AlphaFoldDB" id="A0A1R1X6C2"/>
<evidence type="ECO:0000313" key="1">
    <source>
        <dbReference type="EMBL" id="OMJ10150.1"/>
    </source>
</evidence>
<feature type="non-terminal residue" evidence="1">
    <location>
        <position position="17"/>
    </location>
</feature>
<dbReference type="Proteomes" id="UP000187283">
    <property type="component" value="Unassembled WGS sequence"/>
</dbReference>
<name>A0A1R1X6C2_9FUNG</name>
<gene>
    <name evidence="1" type="ORF">AYI70_g10502</name>
</gene>
<keyword evidence="2" id="KW-1185">Reference proteome</keyword>
<accession>A0A1R1X6C2</accession>
<proteinExistence type="predicted"/>
<organism evidence="1 2">
    <name type="scientific">Smittium culicis</name>
    <dbReference type="NCBI Taxonomy" id="133412"/>
    <lineage>
        <taxon>Eukaryota</taxon>
        <taxon>Fungi</taxon>
        <taxon>Fungi incertae sedis</taxon>
        <taxon>Zoopagomycota</taxon>
        <taxon>Kickxellomycotina</taxon>
        <taxon>Harpellomycetes</taxon>
        <taxon>Harpellales</taxon>
        <taxon>Legeriomycetaceae</taxon>
        <taxon>Smittium</taxon>
    </lineage>
</organism>
<dbReference type="EMBL" id="LSSN01005142">
    <property type="protein sequence ID" value="OMJ10150.1"/>
    <property type="molecule type" value="Genomic_DNA"/>
</dbReference>
<reference evidence="1 2" key="1">
    <citation type="submission" date="2017-01" db="EMBL/GenBank/DDBJ databases">
        <authorList>
            <person name="Mah S.A."/>
            <person name="Swanson W.J."/>
            <person name="Moy G.W."/>
            <person name="Vacquier V.D."/>
        </authorList>
    </citation>
    <scope>NUCLEOTIDE SEQUENCE [LARGE SCALE GENOMIC DNA]</scope>
    <source>
        <strain evidence="1 2">GSMNP</strain>
    </source>
</reference>
<sequence length="17" mass="2000">MEREVLFPGYFEPTVGE</sequence>
<protein>
    <submittedName>
        <fullName evidence="1">Uncharacterized protein</fullName>
    </submittedName>
</protein>